<evidence type="ECO:0000256" key="1">
    <source>
        <dbReference type="ARBA" id="ARBA00004496"/>
    </source>
</evidence>
<reference evidence="16 17" key="1">
    <citation type="submission" date="2021-05" db="EMBL/GenBank/DDBJ databases">
        <title>Description of Cellulomonas sp. DKR-3 sp. nov.</title>
        <authorList>
            <person name="Dahal R.H."/>
            <person name="Chaudhary D.K."/>
        </authorList>
    </citation>
    <scope>NUCLEOTIDE SEQUENCE [LARGE SCALE GENOMIC DNA]</scope>
    <source>
        <strain evidence="16 17">DKR-3</strain>
    </source>
</reference>
<dbReference type="InterPro" id="IPR014756">
    <property type="entry name" value="Ig_E-set"/>
</dbReference>
<evidence type="ECO:0000256" key="8">
    <source>
        <dbReference type="ARBA" id="ARBA00023277"/>
    </source>
</evidence>
<evidence type="ECO:0000256" key="4">
    <source>
        <dbReference type="ARBA" id="ARBA00012268"/>
    </source>
</evidence>
<dbReference type="SUPFAM" id="SSF51445">
    <property type="entry name" value="(Trans)glycosidases"/>
    <property type="match status" value="1"/>
</dbReference>
<name>A0ABS5U0M1_9CELL</name>
<dbReference type="InterPro" id="IPR044901">
    <property type="entry name" value="Trehalose_TreZ_E-set_sf"/>
</dbReference>
<dbReference type="Proteomes" id="UP000722125">
    <property type="component" value="Unassembled WGS sequence"/>
</dbReference>
<evidence type="ECO:0000313" key="16">
    <source>
        <dbReference type="EMBL" id="MBT0994944.1"/>
    </source>
</evidence>
<dbReference type="SMART" id="SM00642">
    <property type="entry name" value="Aamy"/>
    <property type="match status" value="1"/>
</dbReference>
<dbReference type="NCBIfam" id="TIGR02402">
    <property type="entry name" value="trehalose_TreZ"/>
    <property type="match status" value="1"/>
</dbReference>
<dbReference type="Gene3D" id="3.20.20.80">
    <property type="entry name" value="Glycosidases"/>
    <property type="match status" value="1"/>
</dbReference>
<organism evidence="16 17">
    <name type="scientific">Cellulomonas fulva</name>
    <dbReference type="NCBI Taxonomy" id="2835530"/>
    <lineage>
        <taxon>Bacteria</taxon>
        <taxon>Bacillati</taxon>
        <taxon>Actinomycetota</taxon>
        <taxon>Actinomycetes</taxon>
        <taxon>Micrococcales</taxon>
        <taxon>Cellulomonadaceae</taxon>
        <taxon>Cellulomonas</taxon>
    </lineage>
</organism>
<dbReference type="CDD" id="cd02853">
    <property type="entry name" value="E_set_MTHase_like_N"/>
    <property type="match status" value="1"/>
</dbReference>
<dbReference type="PANTHER" id="PTHR43651">
    <property type="entry name" value="1,4-ALPHA-GLUCAN-BRANCHING ENZYME"/>
    <property type="match status" value="1"/>
</dbReference>
<dbReference type="CDD" id="cd11325">
    <property type="entry name" value="AmyAc_GTHase"/>
    <property type="match status" value="1"/>
</dbReference>
<evidence type="ECO:0000256" key="14">
    <source>
        <dbReference type="PIRNR" id="PIRNR006337"/>
    </source>
</evidence>
<evidence type="ECO:0000256" key="12">
    <source>
        <dbReference type="ARBA" id="ARBA00034013"/>
    </source>
</evidence>
<evidence type="ECO:0000256" key="11">
    <source>
        <dbReference type="ARBA" id="ARBA00033284"/>
    </source>
</evidence>
<dbReference type="Gene3D" id="1.10.10.760">
    <property type="entry name" value="E-set domains of sugar-utilizing enzymes"/>
    <property type="match status" value="1"/>
</dbReference>
<keyword evidence="8" id="KW-0119">Carbohydrate metabolism</keyword>
<evidence type="ECO:0000256" key="13">
    <source>
        <dbReference type="NCBIfam" id="TIGR02402"/>
    </source>
</evidence>
<evidence type="ECO:0000313" key="17">
    <source>
        <dbReference type="Proteomes" id="UP000722125"/>
    </source>
</evidence>
<comment type="subcellular location">
    <subcellularLocation>
        <location evidence="1">Cytoplasm</location>
    </subcellularLocation>
</comment>
<dbReference type="InterPro" id="IPR017853">
    <property type="entry name" value="GH"/>
</dbReference>
<dbReference type="InterPro" id="IPR013783">
    <property type="entry name" value="Ig-like_fold"/>
</dbReference>
<comment type="caution">
    <text evidence="16">The sequence shown here is derived from an EMBL/GenBank/DDBJ whole genome shotgun (WGS) entry which is preliminary data.</text>
</comment>
<evidence type="ECO:0000256" key="9">
    <source>
        <dbReference type="ARBA" id="ARBA00023295"/>
    </source>
</evidence>
<dbReference type="Pfam" id="PF00128">
    <property type="entry name" value="Alpha-amylase"/>
    <property type="match status" value="1"/>
</dbReference>
<evidence type="ECO:0000256" key="6">
    <source>
        <dbReference type="ARBA" id="ARBA00022490"/>
    </source>
</evidence>
<keyword evidence="17" id="KW-1185">Reference proteome</keyword>
<keyword evidence="7 14" id="KW-0378">Hydrolase</keyword>
<evidence type="ECO:0000256" key="3">
    <source>
        <dbReference type="ARBA" id="ARBA00008061"/>
    </source>
</evidence>
<dbReference type="EMBL" id="JAHBOH010000001">
    <property type="protein sequence ID" value="MBT0994944.1"/>
    <property type="molecule type" value="Genomic_DNA"/>
</dbReference>
<comment type="similarity">
    <text evidence="3 14">Belongs to the glycosyl hydrolase 13 family.</text>
</comment>
<comment type="catalytic activity">
    <reaction evidence="12 14">
        <text>hydrolysis of (1-&gt;4)-alpha-D-glucosidic linkage in 4-alpha-D-[(1-&gt;4)-alpha-D-glucanosyl]n trehalose to yield trehalose and (1-&gt;4)-alpha-D-glucan.</text>
        <dbReference type="EC" id="3.2.1.141"/>
    </reaction>
</comment>
<accession>A0ABS5U0M1</accession>
<dbReference type="PIRSF" id="PIRSF006337">
    <property type="entry name" value="Trehalose_TreZ"/>
    <property type="match status" value="1"/>
</dbReference>
<sequence length="600" mass="64568">MTVRVWAPDAGRVGLVAGDDEHAMVRQDDGWWSGPELPDGTDYAFRVDGGPPRPDPRSAWQPHGVHGPSRTFDATTFGWTDEGWAGLDVRGRVLYELHVGTFTAAGTLDAAVEHLEDLVSLGVDVVELMPLAPFDGDRGWGYDGVGLWAVHDAYGGPAALQRFVDAAHAHGLGVCLDVVHNHLGPAGAYVGDLGPYWTDAHATPWGAAINLDQPGSRGVRDWIIGSALRWLRDFHVDALRLDAVHELADDSEPHLLAELSDAVATLSDELGRPLSLVAETDLNDPVSVTPTAAGGWGMTAQWADDVHHAIHALVTGERHGYYVDFGTPATLRHALTRVFVHEGGWSTFRGRDWGRPVPAGTDGHAFVVCVQNHDQVGNRALGDRPSERLAAGVLAAEAALLLLSPFTPMLFMGEEWGTRRRFPFFTSYTDPELAQAVREGRRAEFAGHGWEGIYGGEVEVPDPQDPATRDAAVLDRGEVRSGPGAAEHGRLLDWYRQLVVLRRSVPDLGSGDLAATDLRWDGPDDADGPWQGVLVLRRGAALVVLNLDESEREVELPPGPYEVAAAWSPVRPRPGALVVPGRSTAVLVPALDGTDDRGAA</sequence>
<evidence type="ECO:0000256" key="10">
    <source>
        <dbReference type="ARBA" id="ARBA00032057"/>
    </source>
</evidence>
<comment type="pathway">
    <text evidence="2 14">Glycan biosynthesis; trehalose biosynthesis.</text>
</comment>
<keyword evidence="9 14" id="KW-0326">Glycosidase</keyword>
<protein>
    <recommendedName>
        <fullName evidence="5 13">Malto-oligosyltrehalose trehalohydrolase</fullName>
        <shortName evidence="14">MTHase</shortName>
        <ecNumber evidence="4 13">3.2.1.141</ecNumber>
    </recommendedName>
    <alternativeName>
        <fullName evidence="11 14">4-alpha-D-((1-&gt;4)-alpha-D-glucano)trehalose trehalohydrolase</fullName>
    </alternativeName>
    <alternativeName>
        <fullName evidence="10 14">Maltooligosyl trehalose trehalohydrolase</fullName>
    </alternativeName>
</protein>
<evidence type="ECO:0000256" key="5">
    <source>
        <dbReference type="ARBA" id="ARBA00015938"/>
    </source>
</evidence>
<evidence type="ECO:0000256" key="7">
    <source>
        <dbReference type="ARBA" id="ARBA00022801"/>
    </source>
</evidence>
<evidence type="ECO:0000256" key="2">
    <source>
        <dbReference type="ARBA" id="ARBA00005199"/>
    </source>
</evidence>
<dbReference type="InterPro" id="IPR012768">
    <property type="entry name" value="Trehalose_TreZ"/>
</dbReference>
<dbReference type="Gene3D" id="2.60.40.10">
    <property type="entry name" value="Immunoglobulins"/>
    <property type="match status" value="1"/>
</dbReference>
<feature type="domain" description="Glycosyl hydrolase family 13 catalytic" evidence="15">
    <location>
        <begin position="96"/>
        <end position="441"/>
    </location>
</feature>
<proteinExistence type="inferred from homology"/>
<dbReference type="InterPro" id="IPR006047">
    <property type="entry name" value="GH13_cat_dom"/>
</dbReference>
<dbReference type="EC" id="3.2.1.141" evidence="4 13"/>
<keyword evidence="6" id="KW-0963">Cytoplasm</keyword>
<dbReference type="RefSeq" id="WP_214352068.1">
    <property type="nucleotide sequence ID" value="NZ_JAHBOH010000001.1"/>
</dbReference>
<dbReference type="PANTHER" id="PTHR43651:SF11">
    <property type="entry name" value="MALTO-OLIGOSYLTREHALOSE TREHALOHYDROLASE"/>
    <property type="match status" value="1"/>
</dbReference>
<evidence type="ECO:0000259" key="15">
    <source>
        <dbReference type="SMART" id="SM00642"/>
    </source>
</evidence>
<gene>
    <name evidence="16" type="primary">treZ</name>
    <name evidence="16" type="ORF">KIN34_11685</name>
</gene>
<dbReference type="SUPFAM" id="SSF81296">
    <property type="entry name" value="E set domains"/>
    <property type="match status" value="1"/>
</dbReference>